<dbReference type="HOGENOM" id="CLU_822097_0_0_1"/>
<comment type="subcellular location">
    <subcellularLocation>
        <location evidence="1 9">Nucleus</location>
    </subcellularLocation>
</comment>
<comment type="subunit">
    <text evidence="9">Component of the Mediator complex.</text>
</comment>
<evidence type="ECO:0000313" key="11">
    <source>
        <dbReference type="EMBL" id="EEB19089.1"/>
    </source>
</evidence>
<evidence type="ECO:0000256" key="8">
    <source>
        <dbReference type="ARBA" id="ARBA00032015"/>
    </source>
</evidence>
<evidence type="ECO:0000259" key="10">
    <source>
        <dbReference type="Pfam" id="PF11635"/>
    </source>
</evidence>
<evidence type="ECO:0000256" key="9">
    <source>
        <dbReference type="RuleBase" id="RU364149"/>
    </source>
</evidence>
<keyword evidence="4 9" id="KW-0805">Transcription regulation</keyword>
<evidence type="ECO:0000256" key="3">
    <source>
        <dbReference type="ARBA" id="ARBA00019614"/>
    </source>
</evidence>
<dbReference type="GeneID" id="8234608"/>
<sequence>MDLLYTVSRKLNNNTINPLKQFESLTSGCSLCSISNQNLLAFTTVTTVTDTTANSWGSHVYVADLNSPWLAHKVTSNLCTITVLEWDLGGENLVIADLNGKVQIWGMKEHILNEWVCYGSAVFHGEKILSAAFFHNGRKTSLVIEKKDNFQYSEKFSHHRVAPSVKSFGGRPLEGCLVVSATGMVGIIVLTKDLQNSTLHSVSESLGTMRNRITSADICYGKNGQFLIAVSSGNVKLPIQCYRVSVKKVDDKCIITSQALPSFFLQNIPVNESSCRKIVELKFVVREDTDSLVVAANGESGSIIEIWELREKPLPIHKLFQSKHSAPVEPLKTVASFC</sequence>
<protein>
    <recommendedName>
        <fullName evidence="3 9">Mediator of RNA polymerase II transcription subunit 16</fullName>
    </recommendedName>
    <alternativeName>
        <fullName evidence="8 9">Mediator complex subunit 16</fullName>
    </alternativeName>
</protein>
<gene>
    <name evidence="12" type="primary">8234608</name>
    <name evidence="9" type="synonym">MED16</name>
    <name evidence="11" type="ORF">Phum_PHUM550190</name>
</gene>
<proteinExistence type="inferred from homology"/>
<dbReference type="Pfam" id="PF11635">
    <property type="entry name" value="Med16_N"/>
    <property type="match status" value="1"/>
</dbReference>
<keyword evidence="7 9" id="KW-0539">Nucleus</keyword>
<dbReference type="VEuPathDB" id="VectorBase:PHUM550190"/>
<dbReference type="EMBL" id="AAZO01006691">
    <property type="status" value="NOT_ANNOTATED_CDS"/>
    <property type="molecule type" value="Genomic_DNA"/>
</dbReference>
<evidence type="ECO:0000256" key="5">
    <source>
        <dbReference type="ARBA" id="ARBA00023159"/>
    </source>
</evidence>
<dbReference type="Proteomes" id="UP000009046">
    <property type="component" value="Unassembled WGS sequence"/>
</dbReference>
<feature type="domain" description="Mediator complex subunit Med16 N-terminal" evidence="10">
    <location>
        <begin position="121"/>
        <end position="332"/>
    </location>
</feature>
<reference evidence="11" key="2">
    <citation type="submission" date="2007-04" db="EMBL/GenBank/DDBJ databases">
        <title>The genome of the human body louse.</title>
        <authorList>
            <consortium name="The Human Body Louse Genome Consortium"/>
            <person name="Kirkness E."/>
            <person name="Walenz B."/>
            <person name="Hass B."/>
            <person name="Bruggner R."/>
            <person name="Strausberg R."/>
        </authorList>
    </citation>
    <scope>NUCLEOTIDE SEQUENCE</scope>
    <source>
        <strain evidence="11">USDA</strain>
    </source>
</reference>
<reference evidence="12" key="3">
    <citation type="submission" date="2021-02" db="UniProtKB">
        <authorList>
            <consortium name="EnsemblMetazoa"/>
        </authorList>
    </citation>
    <scope>IDENTIFICATION</scope>
    <source>
        <strain evidence="12">USDA</strain>
    </source>
</reference>
<dbReference type="OrthoDB" id="10018574at2759"/>
<dbReference type="InterPro" id="IPR021665">
    <property type="entry name" value="Mediator_Med16_N"/>
</dbReference>
<keyword evidence="6 9" id="KW-0804">Transcription</keyword>
<accession>E0W0D3</accession>
<dbReference type="GO" id="GO:0016592">
    <property type="term" value="C:mediator complex"/>
    <property type="evidence" value="ECO:0007669"/>
    <property type="project" value="InterPro"/>
</dbReference>
<dbReference type="InParanoid" id="E0W0D3"/>
<comment type="similarity">
    <text evidence="2 9">Belongs to the Mediator complex subunit 16 family.</text>
</comment>
<dbReference type="AlphaFoldDB" id="E0W0D3"/>
<dbReference type="EMBL" id="DS235858">
    <property type="protein sequence ID" value="EEB19089.1"/>
    <property type="molecule type" value="Genomic_DNA"/>
</dbReference>
<evidence type="ECO:0000256" key="1">
    <source>
        <dbReference type="ARBA" id="ARBA00004123"/>
    </source>
</evidence>
<keyword evidence="13" id="KW-1185">Reference proteome</keyword>
<evidence type="ECO:0000313" key="12">
    <source>
        <dbReference type="EnsemblMetazoa" id="PHUM550190-PA"/>
    </source>
</evidence>
<dbReference type="GO" id="GO:0045893">
    <property type="term" value="P:positive regulation of DNA-templated transcription"/>
    <property type="evidence" value="ECO:0007669"/>
    <property type="project" value="TreeGrafter"/>
</dbReference>
<dbReference type="eggNOG" id="ENOG502QQ3H">
    <property type="taxonomic scope" value="Eukaryota"/>
</dbReference>
<evidence type="ECO:0000256" key="6">
    <source>
        <dbReference type="ARBA" id="ARBA00023163"/>
    </source>
</evidence>
<evidence type="ECO:0000313" key="13">
    <source>
        <dbReference type="Proteomes" id="UP000009046"/>
    </source>
</evidence>
<dbReference type="OMA" id="TSADICY"/>
<dbReference type="RefSeq" id="XP_002431827.1">
    <property type="nucleotide sequence ID" value="XM_002431782.1"/>
</dbReference>
<evidence type="ECO:0000256" key="2">
    <source>
        <dbReference type="ARBA" id="ARBA00006543"/>
    </source>
</evidence>
<organism>
    <name type="scientific">Pediculus humanus subsp. corporis</name>
    <name type="common">Body louse</name>
    <dbReference type="NCBI Taxonomy" id="121224"/>
    <lineage>
        <taxon>Eukaryota</taxon>
        <taxon>Metazoa</taxon>
        <taxon>Ecdysozoa</taxon>
        <taxon>Arthropoda</taxon>
        <taxon>Hexapoda</taxon>
        <taxon>Insecta</taxon>
        <taxon>Pterygota</taxon>
        <taxon>Neoptera</taxon>
        <taxon>Paraneoptera</taxon>
        <taxon>Psocodea</taxon>
        <taxon>Troctomorpha</taxon>
        <taxon>Phthiraptera</taxon>
        <taxon>Anoplura</taxon>
        <taxon>Pediculidae</taxon>
        <taxon>Pediculus</taxon>
    </lineage>
</organism>
<reference evidence="11" key="1">
    <citation type="submission" date="2007-04" db="EMBL/GenBank/DDBJ databases">
        <title>Annotation of Pediculus humanus corporis strain USDA.</title>
        <authorList>
            <person name="Kirkness E."/>
            <person name="Hannick L."/>
            <person name="Hass B."/>
            <person name="Bruggner R."/>
            <person name="Lawson D."/>
            <person name="Bidwell S."/>
            <person name="Joardar V."/>
            <person name="Caler E."/>
            <person name="Walenz B."/>
            <person name="Inman J."/>
            <person name="Schobel S."/>
            <person name="Galinsky K."/>
            <person name="Amedeo P."/>
            <person name="Strausberg R."/>
        </authorList>
    </citation>
    <scope>NUCLEOTIDE SEQUENCE</scope>
    <source>
        <strain evidence="11">USDA</strain>
    </source>
</reference>
<evidence type="ECO:0000256" key="7">
    <source>
        <dbReference type="ARBA" id="ARBA00023242"/>
    </source>
</evidence>
<dbReference type="SUPFAM" id="SSF50978">
    <property type="entry name" value="WD40 repeat-like"/>
    <property type="match status" value="1"/>
</dbReference>
<dbReference type="InterPro" id="IPR048338">
    <property type="entry name" value="Mediator_Med16"/>
</dbReference>
<keyword evidence="5 9" id="KW-0010">Activator</keyword>
<comment type="function">
    <text evidence="9">Component of the Mediator complex, a coactivator involved in the regulated transcription of nearly all RNA polymerase II-dependent genes. Mediator functions as a bridge to convey information from gene-specific regulatory proteins to the basal RNA polymerase II transcription machinery. Mediator is recruited to promoters by direct interactions with regulatory proteins and serves as a scaffold for the assembly of a functional preinitiation complex with RNA polymerase II and the general transcription factors.</text>
</comment>
<dbReference type="PANTHER" id="PTHR13224">
    <property type="entry name" value="THYROID HORMONE RECEPTOR-ASSOCIATED PROTEIN-RELATED"/>
    <property type="match status" value="1"/>
</dbReference>
<name>E0W0D3_PEDHC</name>
<dbReference type="InterPro" id="IPR036322">
    <property type="entry name" value="WD40_repeat_dom_sf"/>
</dbReference>
<dbReference type="CTD" id="8234608"/>
<dbReference type="STRING" id="121224.E0W0D3"/>
<dbReference type="KEGG" id="phu:Phum_PHUM550190"/>
<evidence type="ECO:0000256" key="4">
    <source>
        <dbReference type="ARBA" id="ARBA00023015"/>
    </source>
</evidence>
<dbReference type="EnsemblMetazoa" id="PHUM550190-RA">
    <property type="protein sequence ID" value="PHUM550190-PA"/>
    <property type="gene ID" value="PHUM550190"/>
</dbReference>
<dbReference type="PANTHER" id="PTHR13224:SF6">
    <property type="entry name" value="MEDIATOR OF RNA POLYMERASE II TRANSCRIPTION SUBUNIT 16"/>
    <property type="match status" value="1"/>
</dbReference>